<reference evidence="3 4" key="1">
    <citation type="submission" date="2016-10" db="EMBL/GenBank/DDBJ databases">
        <authorList>
            <person name="de Groot N.N."/>
        </authorList>
    </citation>
    <scope>NUCLEOTIDE SEQUENCE [LARGE SCALE GENOMIC DNA]</scope>
    <source>
        <strain evidence="3 4">DSM 7343</strain>
    </source>
</reference>
<dbReference type="RefSeq" id="WP_092350921.1">
    <property type="nucleotide sequence ID" value="NZ_FNQN01000015.1"/>
</dbReference>
<name>A0A1H4ECB3_9BACT</name>
<keyword evidence="4" id="KW-1185">Reference proteome</keyword>
<dbReference type="EMBL" id="FNQN01000015">
    <property type="protein sequence ID" value="SEA82694.1"/>
    <property type="molecule type" value="Genomic_DNA"/>
</dbReference>
<dbReference type="InterPro" id="IPR013424">
    <property type="entry name" value="Ice-binding_C"/>
</dbReference>
<organism evidence="3 4">
    <name type="scientific">Desulfuromusa kysingii</name>
    <dbReference type="NCBI Taxonomy" id="37625"/>
    <lineage>
        <taxon>Bacteria</taxon>
        <taxon>Pseudomonadati</taxon>
        <taxon>Thermodesulfobacteriota</taxon>
        <taxon>Desulfuromonadia</taxon>
        <taxon>Desulfuromonadales</taxon>
        <taxon>Geopsychrobacteraceae</taxon>
        <taxon>Desulfuromusa</taxon>
    </lineage>
</organism>
<dbReference type="STRING" id="37625.SAMN05660420_03325"/>
<protein>
    <submittedName>
        <fullName evidence="3">VPLPA-CTERM protein sorting domain-containing protein</fullName>
    </submittedName>
</protein>
<dbReference type="Proteomes" id="UP000199409">
    <property type="component" value="Unassembled WGS sequence"/>
</dbReference>
<dbReference type="NCBIfam" id="TIGR02595">
    <property type="entry name" value="PEP_CTERM"/>
    <property type="match status" value="1"/>
</dbReference>
<evidence type="ECO:0000256" key="1">
    <source>
        <dbReference type="SAM" id="SignalP"/>
    </source>
</evidence>
<evidence type="ECO:0000313" key="3">
    <source>
        <dbReference type="EMBL" id="SEA82694.1"/>
    </source>
</evidence>
<dbReference type="Pfam" id="PF07589">
    <property type="entry name" value="PEP-CTERM"/>
    <property type="match status" value="1"/>
</dbReference>
<keyword evidence="1" id="KW-0732">Signal</keyword>
<accession>A0A1H4ECB3</accession>
<feature type="domain" description="Ice-binding protein C-terminal" evidence="2">
    <location>
        <begin position="188"/>
        <end position="210"/>
    </location>
</feature>
<feature type="chain" id="PRO_5011696759" evidence="1">
    <location>
        <begin position="22"/>
        <end position="214"/>
    </location>
</feature>
<gene>
    <name evidence="3" type="ORF">SAMN05660420_03325</name>
</gene>
<dbReference type="AlphaFoldDB" id="A0A1H4ECB3"/>
<evidence type="ECO:0000313" key="4">
    <source>
        <dbReference type="Proteomes" id="UP000199409"/>
    </source>
</evidence>
<sequence length="214" mass="23091">MKKISLIIIALTFALVSSAYAYPVAQNDEIVLTHTTVGGGYYDNGWYGGGDFGVSLNADRNNILFTTFCLEYDVEMALNTPYRVSSISDSVERQGTDRLLSGATKWLFWNFNQGTLSGFNYVQDDVKALQEAIWASEGYSVSLSGLAGNLYTSGVANASQGDAYKVKVMNLVDANGVNVQSQLIAAAPVPEPATMVLLGSGLVGLALYRRKMKK</sequence>
<feature type="signal peptide" evidence="1">
    <location>
        <begin position="1"/>
        <end position="21"/>
    </location>
</feature>
<proteinExistence type="predicted"/>
<evidence type="ECO:0000259" key="2">
    <source>
        <dbReference type="Pfam" id="PF07589"/>
    </source>
</evidence>